<feature type="transmembrane region" description="Helical" evidence="2">
    <location>
        <begin position="191"/>
        <end position="212"/>
    </location>
</feature>
<feature type="transmembrane region" description="Helical" evidence="2">
    <location>
        <begin position="218"/>
        <end position="235"/>
    </location>
</feature>
<accession>A0AAN6PG51</accession>
<keyword evidence="5" id="KW-1185">Reference proteome</keyword>
<gene>
    <name evidence="4" type="ORF">C8A01DRAFT_17571</name>
</gene>
<dbReference type="EMBL" id="MU854432">
    <property type="protein sequence ID" value="KAK4038339.1"/>
    <property type="molecule type" value="Genomic_DNA"/>
</dbReference>
<dbReference type="InterPro" id="IPR046529">
    <property type="entry name" value="DUF6594"/>
</dbReference>
<comment type="caution">
    <text evidence="4">The sequence shown here is derived from an EMBL/GenBank/DDBJ whole genome shotgun (WGS) entry which is preliminary data.</text>
</comment>
<feature type="region of interest" description="Disordered" evidence="1">
    <location>
        <begin position="1"/>
        <end position="40"/>
    </location>
</feature>
<feature type="domain" description="DUF6594" evidence="3">
    <location>
        <begin position="85"/>
        <end position="249"/>
    </location>
</feature>
<reference evidence="5" key="1">
    <citation type="journal article" date="2023" name="Mol. Phylogenet. Evol.">
        <title>Genome-scale phylogeny and comparative genomics of the fungal order Sordariales.</title>
        <authorList>
            <person name="Hensen N."/>
            <person name="Bonometti L."/>
            <person name="Westerberg I."/>
            <person name="Brannstrom I.O."/>
            <person name="Guillou S."/>
            <person name="Cros-Aarteil S."/>
            <person name="Calhoun S."/>
            <person name="Haridas S."/>
            <person name="Kuo A."/>
            <person name="Mondo S."/>
            <person name="Pangilinan J."/>
            <person name="Riley R."/>
            <person name="LaButti K."/>
            <person name="Andreopoulos B."/>
            <person name="Lipzen A."/>
            <person name="Chen C."/>
            <person name="Yan M."/>
            <person name="Daum C."/>
            <person name="Ng V."/>
            <person name="Clum A."/>
            <person name="Steindorff A."/>
            <person name="Ohm R.A."/>
            <person name="Martin F."/>
            <person name="Silar P."/>
            <person name="Natvig D.O."/>
            <person name="Lalanne C."/>
            <person name="Gautier V."/>
            <person name="Ament-Velasquez S.L."/>
            <person name="Kruys A."/>
            <person name="Hutchinson M.I."/>
            <person name="Powell A.J."/>
            <person name="Barry K."/>
            <person name="Miller A.N."/>
            <person name="Grigoriev I.V."/>
            <person name="Debuchy R."/>
            <person name="Gladieux P."/>
            <person name="Hiltunen Thoren M."/>
            <person name="Johannesson H."/>
        </authorList>
    </citation>
    <scope>NUCLEOTIDE SEQUENCE [LARGE SCALE GENOMIC DNA]</scope>
    <source>
        <strain evidence="5">CBS 284.82</strain>
    </source>
</reference>
<evidence type="ECO:0000313" key="4">
    <source>
        <dbReference type="EMBL" id="KAK4038339.1"/>
    </source>
</evidence>
<sequence>MELLQTQPKAVQADPPANWSSDQQPTPTANGSNGPPEYKPQNYHRLAEIMSKDKNFAIFRRFDELNMLHLMALQAEILELRELFLSQLSLIPGPKKSQLSELQDWLRDKKGGKNFLQVVEFFTWRDDDTSSYTTMNPPVSEGDTFTDFITYRMASIFNRLPGRWFRTGKIVDEEAGLRSYSDSKLDKTSNVIAVIVASTLPVLTIFVLNSVGSTTARIGWAVLFTAVFAGILGLFSSAKRAELFAATAT</sequence>
<keyword evidence="2" id="KW-1133">Transmembrane helix</keyword>
<evidence type="ECO:0000256" key="2">
    <source>
        <dbReference type="SAM" id="Phobius"/>
    </source>
</evidence>
<dbReference type="PANTHER" id="PTHR34502:SF5">
    <property type="entry name" value="DUF6594 DOMAIN-CONTAINING PROTEIN"/>
    <property type="match status" value="1"/>
</dbReference>
<organism evidence="4 5">
    <name type="scientific">Parachaetomium inaequale</name>
    <dbReference type="NCBI Taxonomy" id="2588326"/>
    <lineage>
        <taxon>Eukaryota</taxon>
        <taxon>Fungi</taxon>
        <taxon>Dikarya</taxon>
        <taxon>Ascomycota</taxon>
        <taxon>Pezizomycotina</taxon>
        <taxon>Sordariomycetes</taxon>
        <taxon>Sordariomycetidae</taxon>
        <taxon>Sordariales</taxon>
        <taxon>Chaetomiaceae</taxon>
        <taxon>Parachaetomium</taxon>
    </lineage>
</organism>
<evidence type="ECO:0000259" key="3">
    <source>
        <dbReference type="Pfam" id="PF20237"/>
    </source>
</evidence>
<dbReference type="AlphaFoldDB" id="A0AAN6PG51"/>
<dbReference type="Proteomes" id="UP001303115">
    <property type="component" value="Unassembled WGS sequence"/>
</dbReference>
<feature type="domain" description="DUF6594" evidence="3">
    <location>
        <begin position="43"/>
        <end position="82"/>
    </location>
</feature>
<feature type="compositionally biased region" description="Polar residues" evidence="1">
    <location>
        <begin position="18"/>
        <end position="33"/>
    </location>
</feature>
<dbReference type="Pfam" id="PF20237">
    <property type="entry name" value="DUF6594"/>
    <property type="match status" value="2"/>
</dbReference>
<protein>
    <recommendedName>
        <fullName evidence="3">DUF6594 domain-containing protein</fullName>
    </recommendedName>
</protein>
<keyword evidence="2" id="KW-0472">Membrane</keyword>
<name>A0AAN6PG51_9PEZI</name>
<keyword evidence="2" id="KW-0812">Transmembrane</keyword>
<evidence type="ECO:0000256" key="1">
    <source>
        <dbReference type="SAM" id="MobiDB-lite"/>
    </source>
</evidence>
<dbReference type="PANTHER" id="PTHR34502">
    <property type="entry name" value="DUF6594 DOMAIN-CONTAINING PROTEIN-RELATED"/>
    <property type="match status" value="1"/>
</dbReference>
<proteinExistence type="predicted"/>
<evidence type="ECO:0000313" key="5">
    <source>
        <dbReference type="Proteomes" id="UP001303115"/>
    </source>
</evidence>